<dbReference type="Proteomes" id="UP000603640">
    <property type="component" value="Unassembled WGS sequence"/>
</dbReference>
<dbReference type="GO" id="GO:0016787">
    <property type="term" value="F:hydrolase activity"/>
    <property type="evidence" value="ECO:0007669"/>
    <property type="project" value="UniProtKB-KW"/>
</dbReference>
<feature type="domain" description="Sulfatase N-terminal" evidence="1">
    <location>
        <begin position="52"/>
        <end position="317"/>
    </location>
</feature>
<dbReference type="InterPro" id="IPR000917">
    <property type="entry name" value="Sulfatase_N"/>
</dbReference>
<organism evidence="2 3">
    <name type="scientific">Pontibacter cellulosilyticus</name>
    <dbReference type="NCBI Taxonomy" id="1720253"/>
    <lineage>
        <taxon>Bacteria</taxon>
        <taxon>Pseudomonadati</taxon>
        <taxon>Bacteroidota</taxon>
        <taxon>Cytophagia</taxon>
        <taxon>Cytophagales</taxon>
        <taxon>Hymenobacteraceae</taxon>
        <taxon>Pontibacter</taxon>
    </lineage>
</organism>
<dbReference type="SUPFAM" id="SSF53649">
    <property type="entry name" value="Alkaline phosphatase-like"/>
    <property type="match status" value="1"/>
</dbReference>
<name>A0A923N731_9BACT</name>
<reference evidence="2" key="1">
    <citation type="submission" date="2020-08" db="EMBL/GenBank/DDBJ databases">
        <title>Pontibacter sp. SD6 16S ribosomal RNA gene Genome sequencing and assembly.</title>
        <authorList>
            <person name="Kang M."/>
        </authorList>
    </citation>
    <scope>NUCLEOTIDE SEQUENCE</scope>
    <source>
        <strain evidence="2">SD6</strain>
    </source>
</reference>
<comment type="caution">
    <text evidence="2">The sequence shown here is derived from an EMBL/GenBank/DDBJ whole genome shotgun (WGS) entry which is preliminary data.</text>
</comment>
<keyword evidence="2" id="KW-0378">Hydrolase</keyword>
<protein>
    <submittedName>
        <fullName evidence="2">Sulfatase-like hydrolase/transferase</fullName>
    </submittedName>
</protein>
<evidence type="ECO:0000313" key="2">
    <source>
        <dbReference type="EMBL" id="MBC5992626.1"/>
    </source>
</evidence>
<dbReference type="RefSeq" id="WP_187066557.1">
    <property type="nucleotide sequence ID" value="NZ_JACRVF010000001.1"/>
</dbReference>
<dbReference type="Pfam" id="PF00884">
    <property type="entry name" value="Sulfatase"/>
    <property type="match status" value="1"/>
</dbReference>
<gene>
    <name evidence="2" type="ORF">H8S84_07255</name>
</gene>
<dbReference type="PANTHER" id="PTHR10151">
    <property type="entry name" value="ECTONUCLEOTIDE PYROPHOSPHATASE/PHOSPHODIESTERASE"/>
    <property type="match status" value="1"/>
</dbReference>
<evidence type="ECO:0000259" key="1">
    <source>
        <dbReference type="Pfam" id="PF00884"/>
    </source>
</evidence>
<proteinExistence type="predicted"/>
<dbReference type="PANTHER" id="PTHR10151:SF120">
    <property type="entry name" value="BIS(5'-ADENOSYL)-TRIPHOSPHATASE"/>
    <property type="match status" value="1"/>
</dbReference>
<sequence>MAEVVSSGGVRKGIALKRVLYVLLLILALLLFWSCAGTSTSVTKSAKPFKTQNVIVVVIDGPRHSENWGNTPGLIPFMSGSLKSRGTFFEDFQNEGYTYTNSGHVAITTGVNQEIDNYGDELPANPSYFQYWLKATGKPATAAWLVMSKDKLHILANTKDSVWQGRYMPSVNAGKNGPGTGYRMDSLTIVEAKRILSQHKPNLMLINLMEPDGYAHAGNSAFYLRGIARSDRYVKQLWDYLRKDRNYKKNTALIITNDHGRHLDGIDGGWMEHGDNCAGCQRISLLAVGPDFKKGYTISEKYTLEDIPATIAPLIGVKMVKAEGEVIRDMFTRKAQKRLNAAVPVVQ</sequence>
<dbReference type="AlphaFoldDB" id="A0A923N731"/>
<accession>A0A923N731</accession>
<keyword evidence="3" id="KW-1185">Reference proteome</keyword>
<evidence type="ECO:0000313" key="3">
    <source>
        <dbReference type="Proteomes" id="UP000603640"/>
    </source>
</evidence>
<dbReference type="InterPro" id="IPR017850">
    <property type="entry name" value="Alkaline_phosphatase_core_sf"/>
</dbReference>
<dbReference type="Gene3D" id="3.40.720.10">
    <property type="entry name" value="Alkaline Phosphatase, subunit A"/>
    <property type="match status" value="1"/>
</dbReference>
<dbReference type="EMBL" id="JACRVF010000001">
    <property type="protein sequence ID" value="MBC5992626.1"/>
    <property type="molecule type" value="Genomic_DNA"/>
</dbReference>